<evidence type="ECO:0000313" key="1">
    <source>
        <dbReference type="EMBL" id="KAL2064287.1"/>
    </source>
</evidence>
<evidence type="ECO:0000313" key="2">
    <source>
        <dbReference type="Proteomes" id="UP001595075"/>
    </source>
</evidence>
<protein>
    <recommendedName>
        <fullName evidence="3">Diacylglycerol O-acyltransferase</fullName>
    </recommendedName>
</protein>
<dbReference type="InterPro" id="IPR052058">
    <property type="entry name" value="Alcohol_O-acetyltransferase"/>
</dbReference>
<dbReference type="Proteomes" id="UP001595075">
    <property type="component" value="Unassembled WGS sequence"/>
</dbReference>
<sequence>MESVATRDYRLLRPAGPLEVLTSLFHDLGIQSNVRVSCSYSHETKTLLPARVLRALQKVIEEIPALSIIGVSQQSTKKVGNHRTWDAKLPFIRFRDCVEFLDVENINDDSVLARIYEDIHNTWFDTKDTTKPWWKLVVVNHKLAIFVFHHSIADGMSGYAFHRSLLAALNADDADQESDHNYSKVDNQIFTTDNGSRNQEPIAIDEIHTKLSWFHVIRTFLFWTLIRVFIRPKYLFFSDAIVTPTFPTYSAPFPVSERTRSRVQILRIPHSTMEKVLARCREHKTSFTALLHTIICVTFAVDVYPQATIGFSRMAVNIRSLMRRDPGLDVFTNASATYYRTHFLSRYRSTVRSELGALDQPAIWNLVKAYKNHMHTSIHENNTVLQGYLTCRLLGEDNEEVGSFYGLGLYLNNSFLISNIGVFKPRDDMEDGGWTVTDAGFGAGAIRASVGDIGPVFSVASVEWGRLCDCGDVGGGCAAGGDG</sequence>
<dbReference type="InterPro" id="IPR023213">
    <property type="entry name" value="CAT-like_dom_sf"/>
</dbReference>
<dbReference type="Gene3D" id="3.30.559.10">
    <property type="entry name" value="Chloramphenicol acetyltransferase-like domain"/>
    <property type="match status" value="1"/>
</dbReference>
<dbReference type="PANTHER" id="PTHR28037">
    <property type="entry name" value="ALCOHOL O-ACETYLTRANSFERASE 1-RELATED"/>
    <property type="match status" value="1"/>
</dbReference>
<organism evidence="1 2">
    <name type="scientific">Oculimacula yallundae</name>
    <dbReference type="NCBI Taxonomy" id="86028"/>
    <lineage>
        <taxon>Eukaryota</taxon>
        <taxon>Fungi</taxon>
        <taxon>Dikarya</taxon>
        <taxon>Ascomycota</taxon>
        <taxon>Pezizomycotina</taxon>
        <taxon>Leotiomycetes</taxon>
        <taxon>Helotiales</taxon>
        <taxon>Ploettnerulaceae</taxon>
        <taxon>Oculimacula</taxon>
    </lineage>
</organism>
<comment type="caution">
    <text evidence="1">The sequence shown here is derived from an EMBL/GenBank/DDBJ whole genome shotgun (WGS) entry which is preliminary data.</text>
</comment>
<gene>
    <name evidence="1" type="ORF">VTL71DRAFT_4781</name>
</gene>
<dbReference type="InterPro" id="IPR010828">
    <property type="entry name" value="Atf2/Sli1-like"/>
</dbReference>
<proteinExistence type="predicted"/>
<dbReference type="SUPFAM" id="SSF52777">
    <property type="entry name" value="CoA-dependent acyltransferases"/>
    <property type="match status" value="1"/>
</dbReference>
<accession>A0ABR4C3K9</accession>
<reference evidence="1 2" key="1">
    <citation type="journal article" date="2024" name="Commun. Biol.">
        <title>Comparative genomic analysis of thermophilic fungi reveals convergent evolutionary adaptations and gene losses.</title>
        <authorList>
            <person name="Steindorff A.S."/>
            <person name="Aguilar-Pontes M.V."/>
            <person name="Robinson A.J."/>
            <person name="Andreopoulos B."/>
            <person name="LaButti K."/>
            <person name="Kuo A."/>
            <person name="Mondo S."/>
            <person name="Riley R."/>
            <person name="Otillar R."/>
            <person name="Haridas S."/>
            <person name="Lipzen A."/>
            <person name="Grimwood J."/>
            <person name="Schmutz J."/>
            <person name="Clum A."/>
            <person name="Reid I.D."/>
            <person name="Moisan M.C."/>
            <person name="Butler G."/>
            <person name="Nguyen T.T.M."/>
            <person name="Dewar K."/>
            <person name="Conant G."/>
            <person name="Drula E."/>
            <person name="Henrissat B."/>
            <person name="Hansel C."/>
            <person name="Singer S."/>
            <person name="Hutchinson M.I."/>
            <person name="de Vries R.P."/>
            <person name="Natvig D.O."/>
            <person name="Powell A.J."/>
            <person name="Tsang A."/>
            <person name="Grigoriev I.V."/>
        </authorList>
    </citation>
    <scope>NUCLEOTIDE SEQUENCE [LARGE SCALE GENOMIC DNA]</scope>
    <source>
        <strain evidence="1 2">CBS 494.80</strain>
    </source>
</reference>
<dbReference type="EMBL" id="JAZHXI010000014">
    <property type="protein sequence ID" value="KAL2064287.1"/>
    <property type="molecule type" value="Genomic_DNA"/>
</dbReference>
<dbReference type="PANTHER" id="PTHR28037:SF1">
    <property type="entry name" value="ALCOHOL O-ACETYLTRANSFERASE 1-RELATED"/>
    <property type="match status" value="1"/>
</dbReference>
<dbReference type="Pfam" id="PF07247">
    <property type="entry name" value="AATase"/>
    <property type="match status" value="1"/>
</dbReference>
<name>A0ABR4C3K9_9HELO</name>
<evidence type="ECO:0008006" key="3">
    <source>
        <dbReference type="Google" id="ProtNLM"/>
    </source>
</evidence>
<keyword evidence="2" id="KW-1185">Reference proteome</keyword>